<organism evidence="3 4">
    <name type="scientific">Kushneria phosphatilytica</name>
    <dbReference type="NCBI Taxonomy" id="657387"/>
    <lineage>
        <taxon>Bacteria</taxon>
        <taxon>Pseudomonadati</taxon>
        <taxon>Pseudomonadota</taxon>
        <taxon>Gammaproteobacteria</taxon>
        <taxon>Oceanospirillales</taxon>
        <taxon>Halomonadaceae</taxon>
        <taxon>Kushneria</taxon>
    </lineage>
</organism>
<dbReference type="KEGG" id="kuy:FY550_01010"/>
<dbReference type="OrthoDB" id="5958460at2"/>
<reference evidence="3 4" key="1">
    <citation type="submission" date="2019-08" db="EMBL/GenBank/DDBJ databases">
        <title>Complete genome sequence of Kushneria sp. YCWA18, a halophilic phosphate-solubilizing bacterium isolated from Daqiao saltern in China.</title>
        <authorList>
            <person name="Du G.-X."/>
            <person name="Qu L.-Y."/>
        </authorList>
    </citation>
    <scope>NUCLEOTIDE SEQUENCE [LARGE SCALE GENOMIC DNA]</scope>
    <source>
        <strain evidence="3 4">YCWA18</strain>
    </source>
</reference>
<feature type="chain" id="PRO_5023012701" evidence="1">
    <location>
        <begin position="20"/>
        <end position="112"/>
    </location>
</feature>
<dbReference type="EMBL" id="CP043420">
    <property type="protein sequence ID" value="QEL12653.1"/>
    <property type="molecule type" value="Genomic_DNA"/>
</dbReference>
<evidence type="ECO:0000313" key="4">
    <source>
        <dbReference type="Proteomes" id="UP000322553"/>
    </source>
</evidence>
<sequence length="112" mass="12220">MLRLLALLTSLSLASTAYASELTEYTLTLHNGTLSPRTLHVKAGERFKITLKNTGNTPAEFESTSLRKEKVLGPSVTSFVVIHPLKPGSYDFFDDFHPDARGSLIAEAATPE</sequence>
<dbReference type="Proteomes" id="UP000322553">
    <property type="component" value="Chromosome"/>
</dbReference>
<dbReference type="InterPro" id="IPR028096">
    <property type="entry name" value="EfeO_Cupredoxin"/>
</dbReference>
<evidence type="ECO:0000259" key="2">
    <source>
        <dbReference type="Pfam" id="PF13473"/>
    </source>
</evidence>
<dbReference type="Pfam" id="PF13473">
    <property type="entry name" value="Cupredoxin_1"/>
    <property type="match status" value="1"/>
</dbReference>
<evidence type="ECO:0000313" key="3">
    <source>
        <dbReference type="EMBL" id="QEL12653.1"/>
    </source>
</evidence>
<dbReference type="Gene3D" id="2.60.40.420">
    <property type="entry name" value="Cupredoxins - blue copper proteins"/>
    <property type="match status" value="1"/>
</dbReference>
<protein>
    <submittedName>
        <fullName evidence="3">Cupredoxin domain-containing protein</fullName>
    </submittedName>
</protein>
<evidence type="ECO:0000256" key="1">
    <source>
        <dbReference type="SAM" id="SignalP"/>
    </source>
</evidence>
<dbReference type="AlphaFoldDB" id="A0A5C1A4T1"/>
<keyword evidence="4" id="KW-1185">Reference proteome</keyword>
<name>A0A5C1A4T1_9GAMM</name>
<accession>A0A5C1A4T1</accession>
<gene>
    <name evidence="3" type="ORF">FY550_01010</name>
</gene>
<feature type="domain" description="EfeO-type cupredoxin-like" evidence="2">
    <location>
        <begin position="4"/>
        <end position="106"/>
    </location>
</feature>
<keyword evidence="1" id="KW-0732">Signal</keyword>
<dbReference type="InterPro" id="IPR008972">
    <property type="entry name" value="Cupredoxin"/>
</dbReference>
<feature type="signal peptide" evidence="1">
    <location>
        <begin position="1"/>
        <end position="19"/>
    </location>
</feature>
<dbReference type="SUPFAM" id="SSF49503">
    <property type="entry name" value="Cupredoxins"/>
    <property type="match status" value="1"/>
</dbReference>
<proteinExistence type="predicted"/>